<evidence type="ECO:0000313" key="4">
    <source>
        <dbReference type="Proteomes" id="UP001597294"/>
    </source>
</evidence>
<sequence length="314" mass="34900">MNFSFKRSLIAATIVTSAMVASQVTIADVPESKDPIKIAVNEWTGQHLSANITAELLKKKGYNVELVTAGGLSQLTAIAQGEIHLNPELWDNSITDAYTNAVASGDILVRGSLGLKPQEGWIYPKYMKEKCPGLPNYQALYDCAQSFANAETYPKGRLITYPADWGTRSKDVVASIDLPFVAVAGGSEGAMVAELKSALAAKEPILMMFWQPHWLFAEIDVDWVTWNPIEGECVEETQNRNTACGFAQANAVKIESKMVAQKWPEASELFKKIKISNEEQNRMILAVDQKKRPLSEVVDEWMIQNKSKWSEWVK</sequence>
<proteinExistence type="predicted"/>
<dbReference type="Gene3D" id="3.40.190.100">
    <property type="entry name" value="Glycine betaine-binding periplasmic protein, domain 2"/>
    <property type="match status" value="1"/>
</dbReference>
<gene>
    <name evidence="3" type="ORF">ACFSKO_12725</name>
</gene>
<dbReference type="Pfam" id="PF04069">
    <property type="entry name" value="OpuAC"/>
    <property type="match status" value="1"/>
</dbReference>
<dbReference type="SUPFAM" id="SSF53850">
    <property type="entry name" value="Periplasmic binding protein-like II"/>
    <property type="match status" value="1"/>
</dbReference>
<organism evidence="3 4">
    <name type="scientific">Kiloniella antarctica</name>
    <dbReference type="NCBI Taxonomy" id="1550907"/>
    <lineage>
        <taxon>Bacteria</taxon>
        <taxon>Pseudomonadati</taxon>
        <taxon>Pseudomonadota</taxon>
        <taxon>Alphaproteobacteria</taxon>
        <taxon>Rhodospirillales</taxon>
        <taxon>Kiloniellaceae</taxon>
        <taxon>Kiloniella</taxon>
    </lineage>
</organism>
<name>A0ABW5BNN1_9PROT</name>
<evidence type="ECO:0000259" key="2">
    <source>
        <dbReference type="Pfam" id="PF04069"/>
    </source>
</evidence>
<dbReference type="InterPro" id="IPR007210">
    <property type="entry name" value="ABC_Gly_betaine_transp_sub-bd"/>
</dbReference>
<keyword evidence="4" id="KW-1185">Reference proteome</keyword>
<feature type="domain" description="ABC-type glycine betaine transport system substrate-binding" evidence="2">
    <location>
        <begin position="34"/>
        <end position="303"/>
    </location>
</feature>
<dbReference type="RefSeq" id="WP_380252112.1">
    <property type="nucleotide sequence ID" value="NZ_JBHUII010000004.1"/>
</dbReference>
<feature type="signal peptide" evidence="1">
    <location>
        <begin position="1"/>
        <end position="27"/>
    </location>
</feature>
<dbReference type="EMBL" id="JBHUII010000004">
    <property type="protein sequence ID" value="MFD2206489.1"/>
    <property type="molecule type" value="Genomic_DNA"/>
</dbReference>
<reference evidence="4" key="1">
    <citation type="journal article" date="2019" name="Int. J. Syst. Evol. Microbiol.">
        <title>The Global Catalogue of Microorganisms (GCM) 10K type strain sequencing project: providing services to taxonomists for standard genome sequencing and annotation.</title>
        <authorList>
            <consortium name="The Broad Institute Genomics Platform"/>
            <consortium name="The Broad Institute Genome Sequencing Center for Infectious Disease"/>
            <person name="Wu L."/>
            <person name="Ma J."/>
        </authorList>
    </citation>
    <scope>NUCLEOTIDE SEQUENCE [LARGE SCALE GENOMIC DNA]</scope>
    <source>
        <strain evidence="4">CGMCC 4.7192</strain>
    </source>
</reference>
<feature type="chain" id="PRO_5045419289" evidence="1">
    <location>
        <begin position="28"/>
        <end position="314"/>
    </location>
</feature>
<protein>
    <submittedName>
        <fullName evidence="3">ABC transporter substrate-binding protein</fullName>
    </submittedName>
</protein>
<accession>A0ABW5BNN1</accession>
<evidence type="ECO:0000256" key="1">
    <source>
        <dbReference type="SAM" id="SignalP"/>
    </source>
</evidence>
<dbReference type="CDD" id="cd13643">
    <property type="entry name" value="PBP2_BCP_2"/>
    <property type="match status" value="1"/>
</dbReference>
<evidence type="ECO:0000313" key="3">
    <source>
        <dbReference type="EMBL" id="MFD2206489.1"/>
    </source>
</evidence>
<keyword evidence="1" id="KW-0732">Signal</keyword>
<dbReference type="Gene3D" id="3.40.190.10">
    <property type="entry name" value="Periplasmic binding protein-like II"/>
    <property type="match status" value="1"/>
</dbReference>
<dbReference type="Proteomes" id="UP001597294">
    <property type="component" value="Unassembled WGS sequence"/>
</dbReference>
<comment type="caution">
    <text evidence="3">The sequence shown here is derived from an EMBL/GenBank/DDBJ whole genome shotgun (WGS) entry which is preliminary data.</text>
</comment>